<protein>
    <recommendedName>
        <fullName evidence="2">H repeat-associated protein N-terminal domain-containing protein</fullName>
    </recommendedName>
</protein>
<evidence type="ECO:0000313" key="4">
    <source>
        <dbReference type="Proteomes" id="UP001518140"/>
    </source>
</evidence>
<keyword evidence="1" id="KW-0812">Transmembrane</keyword>
<keyword evidence="4" id="KW-1185">Reference proteome</keyword>
<keyword evidence="1" id="KW-1133">Transmembrane helix</keyword>
<dbReference type="RefSeq" id="WP_165343720.1">
    <property type="nucleotide sequence ID" value="NZ_JAAKZX010000167.1"/>
</dbReference>
<dbReference type="InterPro" id="IPR032806">
    <property type="entry name" value="YbfD_N"/>
</dbReference>
<proteinExistence type="predicted"/>
<comment type="caution">
    <text evidence="3">The sequence shown here is derived from an EMBL/GenBank/DDBJ whole genome shotgun (WGS) entry which is preliminary data.</text>
</comment>
<feature type="domain" description="H repeat-associated protein N-terminal" evidence="2">
    <location>
        <begin position="26"/>
        <end position="59"/>
    </location>
</feature>
<evidence type="ECO:0000256" key="1">
    <source>
        <dbReference type="SAM" id="Phobius"/>
    </source>
</evidence>
<name>A0ABX0E3R6_9ACTN</name>
<accession>A0ABX0E3R6</accession>
<organism evidence="3 4">
    <name type="scientific">Streptomyces ureilyticus</name>
    <dbReference type="NCBI Taxonomy" id="1775131"/>
    <lineage>
        <taxon>Bacteria</taxon>
        <taxon>Bacillati</taxon>
        <taxon>Actinomycetota</taxon>
        <taxon>Actinomycetes</taxon>
        <taxon>Kitasatosporales</taxon>
        <taxon>Streptomycetaceae</taxon>
        <taxon>Streptomyces</taxon>
    </lineage>
</organism>
<dbReference type="EMBL" id="JAAKZX010000167">
    <property type="protein sequence ID" value="NGO47198.1"/>
    <property type="molecule type" value="Genomic_DNA"/>
</dbReference>
<evidence type="ECO:0000259" key="2">
    <source>
        <dbReference type="Pfam" id="PF13808"/>
    </source>
</evidence>
<dbReference type="Pfam" id="PF13808">
    <property type="entry name" value="DDE_Tnp_1_assoc"/>
    <property type="match status" value="1"/>
</dbReference>
<feature type="transmembrane region" description="Helical" evidence="1">
    <location>
        <begin position="42"/>
        <end position="61"/>
    </location>
</feature>
<reference evidence="3 4" key="1">
    <citation type="submission" date="2020-02" db="EMBL/GenBank/DDBJ databases">
        <title>Whole-genome analyses of novel actinobacteria.</title>
        <authorList>
            <person name="Sahin N."/>
            <person name="Tokatli A."/>
        </authorList>
    </citation>
    <scope>NUCLEOTIDE SEQUENCE [LARGE SCALE GENOMIC DNA]</scope>
    <source>
        <strain evidence="3 4">YC419</strain>
    </source>
</reference>
<sequence>MCGQSATVCLTKSPTAAQRGVGGVAERLAVLRDPRDRRGRRHSLVSVLLTACCAVLAGALANPHGDAAGPAHRLVNSR</sequence>
<keyword evidence="1" id="KW-0472">Membrane</keyword>
<evidence type="ECO:0000313" key="3">
    <source>
        <dbReference type="EMBL" id="NGO47198.1"/>
    </source>
</evidence>
<gene>
    <name evidence="3" type="ORF">G6048_35570</name>
</gene>
<dbReference type="Proteomes" id="UP001518140">
    <property type="component" value="Unassembled WGS sequence"/>
</dbReference>